<dbReference type="EMBL" id="WNWQ01000290">
    <property type="protein sequence ID" value="KAE9971577.1"/>
    <property type="molecule type" value="Genomic_DNA"/>
</dbReference>
<evidence type="ECO:0000313" key="6">
    <source>
        <dbReference type="EMBL" id="KAE9971577.1"/>
    </source>
</evidence>
<evidence type="ECO:0000256" key="1">
    <source>
        <dbReference type="ARBA" id="ARBA00022723"/>
    </source>
</evidence>
<dbReference type="InterPro" id="IPR002893">
    <property type="entry name" value="Znf_MYND"/>
</dbReference>
<reference evidence="6 7" key="1">
    <citation type="submission" date="2019-11" db="EMBL/GenBank/DDBJ databases">
        <title>Venturia inaequalis Genome Resource.</title>
        <authorList>
            <person name="Lichtner F.J."/>
        </authorList>
    </citation>
    <scope>NUCLEOTIDE SEQUENCE [LARGE SCALE GENOMIC DNA]</scope>
    <source>
        <strain evidence="6">Bline_iso_100314</strain>
    </source>
</reference>
<dbReference type="PROSITE" id="PS50865">
    <property type="entry name" value="ZF_MYND_2"/>
    <property type="match status" value="1"/>
</dbReference>
<evidence type="ECO:0000256" key="3">
    <source>
        <dbReference type="ARBA" id="ARBA00022833"/>
    </source>
</evidence>
<comment type="caution">
    <text evidence="6">The sequence shown here is derived from an EMBL/GenBank/DDBJ whole genome shotgun (WGS) entry which is preliminary data.</text>
</comment>
<evidence type="ECO:0000256" key="4">
    <source>
        <dbReference type="PROSITE-ProRule" id="PRU00134"/>
    </source>
</evidence>
<accession>A0A8H3YVN7</accession>
<dbReference type="GO" id="GO:0008270">
    <property type="term" value="F:zinc ion binding"/>
    <property type="evidence" value="ECO:0007669"/>
    <property type="project" value="UniProtKB-KW"/>
</dbReference>
<dbReference type="AlphaFoldDB" id="A0A8H3YVN7"/>
<feature type="domain" description="MYND-type" evidence="5">
    <location>
        <begin position="11"/>
        <end position="47"/>
    </location>
</feature>
<name>A0A8H3YVN7_VENIN</name>
<evidence type="ECO:0000256" key="2">
    <source>
        <dbReference type="ARBA" id="ARBA00022771"/>
    </source>
</evidence>
<dbReference type="Gene3D" id="6.10.140.2220">
    <property type="match status" value="1"/>
</dbReference>
<gene>
    <name evidence="6" type="ORF">BLS_004397</name>
</gene>
<evidence type="ECO:0000259" key="5">
    <source>
        <dbReference type="PROSITE" id="PS50865"/>
    </source>
</evidence>
<sequence length="215" mass="24632">MASQASETQLCAVCSKPAPLKCSSCKSIHYCDADCQKEDFKVHKIICKVYSEFDMNTRPSPNHHLAFVFPEGAASSDITTTQEVKMKPKLVWIESTYSEEDECYFPVNQQVSDAMRDGKYIIKGLCGFLDNKSQPTPQDQFMLLWSDDFFQNGLTPRNPIIDKLVIGSRWRGPVLFQTGFGSYAQPTKYCDMSVRDMKRIAKFFKEYPLKRPRFS</sequence>
<dbReference type="SUPFAM" id="SSF144232">
    <property type="entry name" value="HIT/MYND zinc finger-like"/>
    <property type="match status" value="1"/>
</dbReference>
<dbReference type="Pfam" id="PF01753">
    <property type="entry name" value="zf-MYND"/>
    <property type="match status" value="1"/>
</dbReference>
<organism evidence="6 7">
    <name type="scientific">Venturia inaequalis</name>
    <name type="common">Apple scab fungus</name>
    <dbReference type="NCBI Taxonomy" id="5025"/>
    <lineage>
        <taxon>Eukaryota</taxon>
        <taxon>Fungi</taxon>
        <taxon>Dikarya</taxon>
        <taxon>Ascomycota</taxon>
        <taxon>Pezizomycotina</taxon>
        <taxon>Dothideomycetes</taxon>
        <taxon>Pleosporomycetidae</taxon>
        <taxon>Venturiales</taxon>
        <taxon>Venturiaceae</taxon>
        <taxon>Venturia</taxon>
    </lineage>
</organism>
<dbReference type="PROSITE" id="PS01360">
    <property type="entry name" value="ZF_MYND_1"/>
    <property type="match status" value="1"/>
</dbReference>
<keyword evidence="1" id="KW-0479">Metal-binding</keyword>
<dbReference type="Proteomes" id="UP000433883">
    <property type="component" value="Unassembled WGS sequence"/>
</dbReference>
<protein>
    <recommendedName>
        <fullName evidence="5">MYND-type domain-containing protein</fullName>
    </recommendedName>
</protein>
<evidence type="ECO:0000313" key="7">
    <source>
        <dbReference type="Proteomes" id="UP000433883"/>
    </source>
</evidence>
<proteinExistence type="predicted"/>
<keyword evidence="2 4" id="KW-0863">Zinc-finger</keyword>
<keyword evidence="3" id="KW-0862">Zinc</keyword>